<dbReference type="AlphaFoldDB" id="A0AAV3PT70"/>
<evidence type="ECO:0000313" key="1">
    <source>
        <dbReference type="EMBL" id="GAA0154112.1"/>
    </source>
</evidence>
<evidence type="ECO:0000313" key="2">
    <source>
        <dbReference type="Proteomes" id="UP001454036"/>
    </source>
</evidence>
<accession>A0AAV3PT70</accession>
<evidence type="ECO:0008006" key="3">
    <source>
        <dbReference type="Google" id="ProtNLM"/>
    </source>
</evidence>
<comment type="caution">
    <text evidence="1">The sequence shown here is derived from an EMBL/GenBank/DDBJ whole genome shotgun (WGS) entry which is preliminary data.</text>
</comment>
<dbReference type="EMBL" id="BAABME010002321">
    <property type="protein sequence ID" value="GAA0154112.1"/>
    <property type="molecule type" value="Genomic_DNA"/>
</dbReference>
<name>A0AAV3PT70_LITER</name>
<sequence length="118" mass="14304">MNHISYGTTSAYSSSFRMDHHQIGYTDMEKRQLFLRSYQFSRKKSVTERIKGSFFRVKRVASLRLKSARKMRKMVWSRLLKYGFFCNRRRRFRFLRLHNLGNYPNCPYGSNGFSSCFW</sequence>
<protein>
    <recommendedName>
        <fullName evidence="3">Ribosomal protein S14</fullName>
    </recommendedName>
</protein>
<reference evidence="1 2" key="1">
    <citation type="submission" date="2024-01" db="EMBL/GenBank/DDBJ databases">
        <title>The complete chloroplast genome sequence of Lithospermum erythrorhizon: insights into the phylogenetic relationship among Boraginaceae species and the maternal lineages of purple gromwells.</title>
        <authorList>
            <person name="Okada T."/>
            <person name="Watanabe K."/>
        </authorList>
    </citation>
    <scope>NUCLEOTIDE SEQUENCE [LARGE SCALE GENOMIC DNA]</scope>
</reference>
<gene>
    <name evidence="1" type="ORF">LIER_12191</name>
</gene>
<dbReference type="Proteomes" id="UP001454036">
    <property type="component" value="Unassembled WGS sequence"/>
</dbReference>
<keyword evidence="2" id="KW-1185">Reference proteome</keyword>
<organism evidence="1 2">
    <name type="scientific">Lithospermum erythrorhizon</name>
    <name type="common">Purple gromwell</name>
    <name type="synonym">Lithospermum officinale var. erythrorhizon</name>
    <dbReference type="NCBI Taxonomy" id="34254"/>
    <lineage>
        <taxon>Eukaryota</taxon>
        <taxon>Viridiplantae</taxon>
        <taxon>Streptophyta</taxon>
        <taxon>Embryophyta</taxon>
        <taxon>Tracheophyta</taxon>
        <taxon>Spermatophyta</taxon>
        <taxon>Magnoliopsida</taxon>
        <taxon>eudicotyledons</taxon>
        <taxon>Gunneridae</taxon>
        <taxon>Pentapetalae</taxon>
        <taxon>asterids</taxon>
        <taxon>lamiids</taxon>
        <taxon>Boraginales</taxon>
        <taxon>Boraginaceae</taxon>
        <taxon>Boraginoideae</taxon>
        <taxon>Lithospermeae</taxon>
        <taxon>Lithospermum</taxon>
    </lineage>
</organism>
<proteinExistence type="predicted"/>